<evidence type="ECO:0000313" key="3">
    <source>
        <dbReference type="Proteomes" id="UP000245119"/>
    </source>
</evidence>
<feature type="region of interest" description="Disordered" evidence="1">
    <location>
        <begin position="1"/>
        <end position="31"/>
    </location>
</feature>
<feature type="compositionally biased region" description="Basic and acidic residues" evidence="1">
    <location>
        <begin position="1"/>
        <end position="15"/>
    </location>
</feature>
<protein>
    <submittedName>
        <fullName evidence="2">Uncharacterized protein</fullName>
    </submittedName>
</protein>
<evidence type="ECO:0000313" key="2">
    <source>
        <dbReference type="EMBL" id="PVD28173.1"/>
    </source>
</evidence>
<keyword evidence="3" id="KW-1185">Reference proteome</keyword>
<name>A0A2T7P443_POMCA</name>
<accession>A0A2T7P443</accession>
<dbReference type="AlphaFoldDB" id="A0A2T7P443"/>
<gene>
    <name evidence="2" type="ORF">C0Q70_10759</name>
</gene>
<sequence length="122" mass="14045">MAEEKSYLRPEEKSYLRRQKNPYNMPHVGRGDKCHPSHLNQQLNQLNPICVQRNMEVTTSMDHAMATAPRRAAASTATKASGFVLSYGRDWFIHRFVDVFQPPPARILRAVPVEYFNTLRST</sequence>
<evidence type="ECO:0000256" key="1">
    <source>
        <dbReference type="SAM" id="MobiDB-lite"/>
    </source>
</evidence>
<comment type="caution">
    <text evidence="2">The sequence shown here is derived from an EMBL/GenBank/DDBJ whole genome shotgun (WGS) entry which is preliminary data.</text>
</comment>
<dbReference type="EMBL" id="PZQS01000006">
    <property type="protein sequence ID" value="PVD28173.1"/>
    <property type="molecule type" value="Genomic_DNA"/>
</dbReference>
<reference evidence="2 3" key="1">
    <citation type="submission" date="2018-04" db="EMBL/GenBank/DDBJ databases">
        <title>The genome of golden apple snail Pomacea canaliculata provides insight into stress tolerance and invasive adaptation.</title>
        <authorList>
            <person name="Liu C."/>
            <person name="Liu B."/>
            <person name="Ren Y."/>
            <person name="Zhang Y."/>
            <person name="Wang H."/>
            <person name="Li S."/>
            <person name="Jiang F."/>
            <person name="Yin L."/>
            <person name="Zhang G."/>
            <person name="Qian W."/>
            <person name="Fan W."/>
        </authorList>
    </citation>
    <scope>NUCLEOTIDE SEQUENCE [LARGE SCALE GENOMIC DNA]</scope>
    <source>
        <strain evidence="2">SZHN2017</strain>
        <tissue evidence="2">Muscle</tissue>
    </source>
</reference>
<proteinExistence type="predicted"/>
<dbReference type="Proteomes" id="UP000245119">
    <property type="component" value="Linkage Group LG6"/>
</dbReference>
<organism evidence="2 3">
    <name type="scientific">Pomacea canaliculata</name>
    <name type="common">Golden apple snail</name>
    <dbReference type="NCBI Taxonomy" id="400727"/>
    <lineage>
        <taxon>Eukaryota</taxon>
        <taxon>Metazoa</taxon>
        <taxon>Spiralia</taxon>
        <taxon>Lophotrochozoa</taxon>
        <taxon>Mollusca</taxon>
        <taxon>Gastropoda</taxon>
        <taxon>Caenogastropoda</taxon>
        <taxon>Architaenioglossa</taxon>
        <taxon>Ampullarioidea</taxon>
        <taxon>Ampullariidae</taxon>
        <taxon>Pomacea</taxon>
    </lineage>
</organism>